<keyword evidence="1" id="KW-0472">Membrane</keyword>
<dbReference type="PANTHER" id="PTHR30451">
    <property type="entry name" value="OUTER MEMBRANE USHER PROTEIN"/>
    <property type="match status" value="1"/>
</dbReference>
<dbReference type="Pfam" id="PF13953">
    <property type="entry name" value="PapC_C"/>
    <property type="match status" value="1"/>
</dbReference>
<dbReference type="PANTHER" id="PTHR30451:SF5">
    <property type="entry name" value="SLR0019 PROTEIN"/>
    <property type="match status" value="1"/>
</dbReference>
<keyword evidence="1" id="KW-0998">Cell outer membrane</keyword>
<accession>A0A009HVE1</accession>
<feature type="signal peptide" evidence="2">
    <location>
        <begin position="1"/>
        <end position="30"/>
    </location>
</feature>
<comment type="caution">
    <text evidence="4">The sequence shown here is derived from an EMBL/GenBank/DDBJ whole genome shotgun (WGS) entry which is preliminary data.</text>
</comment>
<protein>
    <submittedName>
        <fullName evidence="4">Type VII secretion system (T7SS), usher family protein</fullName>
    </submittedName>
</protein>
<name>A0A009HVE1_ACIB9</name>
<dbReference type="Proteomes" id="UP000020595">
    <property type="component" value="Unassembled WGS sequence"/>
</dbReference>
<dbReference type="AlphaFoldDB" id="A0A009HVE1"/>
<evidence type="ECO:0000259" key="3">
    <source>
        <dbReference type="Pfam" id="PF13953"/>
    </source>
</evidence>
<dbReference type="GO" id="GO:0009279">
    <property type="term" value="C:cell outer membrane"/>
    <property type="evidence" value="ECO:0007669"/>
    <property type="project" value="UniProtKB-SubCell"/>
</dbReference>
<dbReference type="GO" id="GO:0015473">
    <property type="term" value="F:fimbrial usher porin activity"/>
    <property type="evidence" value="ECO:0007669"/>
    <property type="project" value="InterPro"/>
</dbReference>
<dbReference type="InterPro" id="IPR042186">
    <property type="entry name" value="FimD_plug_dom"/>
</dbReference>
<keyword evidence="2" id="KW-0732">Signal</keyword>
<reference evidence="4 5" key="1">
    <citation type="submission" date="2014-02" db="EMBL/GenBank/DDBJ databases">
        <title>Comparative genomics and transcriptomics to identify genetic mechanisms underlying the emergence of carbapenem resistant Acinetobacter baumannii (CRAb).</title>
        <authorList>
            <person name="Harris A.D."/>
            <person name="Johnson K.J."/>
            <person name="George J."/>
            <person name="Shefchek K."/>
            <person name="Daugherty S.C."/>
            <person name="Parankush S."/>
            <person name="Sadzewicz L."/>
            <person name="Tallon L."/>
            <person name="Sengamalay N."/>
            <person name="Hazen T.H."/>
            <person name="Rasko D.A."/>
        </authorList>
    </citation>
    <scope>NUCLEOTIDE SEQUENCE [LARGE SCALE GENOMIC DNA]</scope>
    <source>
        <strain evidence="4 5">1295743</strain>
    </source>
</reference>
<dbReference type="Pfam" id="PF00577">
    <property type="entry name" value="Usher"/>
    <property type="match status" value="1"/>
</dbReference>
<evidence type="ECO:0000256" key="2">
    <source>
        <dbReference type="SAM" id="SignalP"/>
    </source>
</evidence>
<dbReference type="Gene3D" id="2.60.40.2610">
    <property type="entry name" value="Outer membrane usher protein FimD, plug domain"/>
    <property type="match status" value="1"/>
</dbReference>
<keyword evidence="1" id="KW-0813">Transport</keyword>
<sequence length="832" mass="92685">MILRHNNLCKSILLILLSGGCLNIPNTVFAGDLPPPPRDINEINQLFKLYLDLVVNQYSVQQVVPVIVKNDEYFIQKKKLIDELEIKIPQELLTNTDTSLSNQDVLTLGFSGDASDWISLDKLKDVSYEYQSSNQYFKLNFPPAWMPTQVLGKDSWYKPEVAQSGIGLLNNYDFYTYRPYQGGSTSSLFTEQRFFSPLGVIKNSGVYVKNHYKNEGNAESVDNDGYRRYDTSWQFDNQKNATSFLLGDIITGSKTTWGSSVRLGGFQVQRNYSTRPDLITYPLPQFIGQAALPSTVDLIINGQKTSSTEVQSGPFILNNVPFINGKGEAVVVTTDAVGRQVTTSVPFYISNTLLKPGLFDYSLSLGKIREDYGLKNFSYGKFASAADARYGVNDWLTVEGRTELSSDLQLLGAGSVLKLANLGVLSASFTQSKADKSMSGDRTKDLEGNQYTVGYSYNRNRFGFSINHNQRDDEYTDLSRLQYSNLISVNSNKSLTANTYFATKNSGTFGVGYINTKANDFKNRFLNLSWAPVLPTYMNGVTVSLSANRDFIEKEWSAAFQLSIPLFQRNATVNSGYAFNKQGDTGYVNFNRSVPSEGGFGVDLTRRFNENSEDLNQARVNYRNSYINTDFGLSGNHDYNYWFGLSGSLIYMAGDLFASNRLGESFALIDTNQVPDVLVRYENSLIGRSNKKGHIFVSSVTPYYSGKYSVDPIDLPSNFTITQVEQRIAAKRGSGVVIKFPVHQSISANVYLTQADGKPMPVGSVVYRADQESSYVGMDGIVYLENLKPNNTVTVQRSDQSICKADFSVDVEQAKQQIVVVKPVTCHEVSLP</sequence>
<dbReference type="Gene3D" id="2.60.40.3110">
    <property type="match status" value="1"/>
</dbReference>
<feature type="domain" description="PapC-like C-terminal" evidence="3">
    <location>
        <begin position="752"/>
        <end position="809"/>
    </location>
</feature>
<keyword evidence="1" id="KW-0812">Transmembrane</keyword>
<keyword evidence="1" id="KW-1029">Fimbrium biogenesis</keyword>
<dbReference type="GO" id="GO:0009297">
    <property type="term" value="P:pilus assembly"/>
    <property type="evidence" value="ECO:0007669"/>
    <property type="project" value="InterPro"/>
</dbReference>
<dbReference type="InterPro" id="IPR018030">
    <property type="entry name" value="Fimbrial_membr_usher_CS"/>
</dbReference>
<dbReference type="EMBL" id="JEWH01000006">
    <property type="protein sequence ID" value="EXB06955.1"/>
    <property type="molecule type" value="Genomic_DNA"/>
</dbReference>
<feature type="chain" id="PRO_5001446443" evidence="2">
    <location>
        <begin position="31"/>
        <end position="832"/>
    </location>
</feature>
<proteinExistence type="inferred from homology"/>
<comment type="subcellular location">
    <subcellularLocation>
        <location evidence="1">Cell outer membrane</location>
        <topology evidence="1">Multi-pass membrane protein</topology>
    </subcellularLocation>
</comment>
<dbReference type="InterPro" id="IPR043142">
    <property type="entry name" value="PapC-like_C_sf"/>
</dbReference>
<gene>
    <name evidence="4" type="ORF">J512_0785</name>
</gene>
<dbReference type="PATRIC" id="fig|1310613.3.peg.744"/>
<evidence type="ECO:0000256" key="1">
    <source>
        <dbReference type="RuleBase" id="RU003884"/>
    </source>
</evidence>
<evidence type="ECO:0000313" key="4">
    <source>
        <dbReference type="EMBL" id="EXB06955.1"/>
    </source>
</evidence>
<dbReference type="PROSITE" id="PS01151">
    <property type="entry name" value="FIMBRIAL_USHER"/>
    <property type="match status" value="1"/>
</dbReference>
<dbReference type="Gene3D" id="2.60.40.2070">
    <property type="match status" value="1"/>
</dbReference>
<dbReference type="InterPro" id="IPR000015">
    <property type="entry name" value="Fimb_usher"/>
</dbReference>
<evidence type="ECO:0000313" key="5">
    <source>
        <dbReference type="Proteomes" id="UP000020595"/>
    </source>
</evidence>
<dbReference type="InterPro" id="IPR025949">
    <property type="entry name" value="PapC-like_C"/>
</dbReference>
<dbReference type="RefSeq" id="WP_032050781.1">
    <property type="nucleotide sequence ID" value="NZ_JEWH01000006.1"/>
</dbReference>
<comment type="similarity">
    <text evidence="1">Belongs to the fimbrial export usher family.</text>
</comment>
<organism evidence="4 5">
    <name type="scientific">Acinetobacter baumannii (strain 1295743)</name>
    <dbReference type="NCBI Taxonomy" id="1310613"/>
    <lineage>
        <taxon>Bacteria</taxon>
        <taxon>Pseudomonadati</taxon>
        <taxon>Pseudomonadota</taxon>
        <taxon>Gammaproteobacteria</taxon>
        <taxon>Moraxellales</taxon>
        <taxon>Moraxellaceae</taxon>
        <taxon>Acinetobacter</taxon>
        <taxon>Acinetobacter calcoaceticus/baumannii complex</taxon>
    </lineage>
</organism>
<dbReference type="PROSITE" id="PS51257">
    <property type="entry name" value="PROKAR_LIPOPROTEIN"/>
    <property type="match status" value="1"/>
</dbReference>